<dbReference type="Pfam" id="PF03168">
    <property type="entry name" value="LEA_2"/>
    <property type="match status" value="1"/>
</dbReference>
<dbReference type="InterPro" id="IPR044839">
    <property type="entry name" value="NDR1-like"/>
</dbReference>
<protein>
    <recommendedName>
        <fullName evidence="6">Late embryogenesis abundant protein LEA-2 subgroup domain-containing protein</fullName>
    </recommendedName>
</protein>
<keyword evidence="4 5" id="KW-0472">Membrane</keyword>
<evidence type="ECO:0000313" key="7">
    <source>
        <dbReference type="EMBL" id="CAE6031951.1"/>
    </source>
</evidence>
<evidence type="ECO:0000313" key="8">
    <source>
        <dbReference type="Proteomes" id="UP000682877"/>
    </source>
</evidence>
<reference evidence="7" key="1">
    <citation type="submission" date="2021-01" db="EMBL/GenBank/DDBJ databases">
        <authorList>
            <person name="Bezrukov I."/>
        </authorList>
    </citation>
    <scope>NUCLEOTIDE SEQUENCE</scope>
</reference>
<dbReference type="GO" id="GO:0005886">
    <property type="term" value="C:plasma membrane"/>
    <property type="evidence" value="ECO:0007669"/>
    <property type="project" value="TreeGrafter"/>
</dbReference>
<dbReference type="GO" id="GO:0009506">
    <property type="term" value="C:plasmodesma"/>
    <property type="evidence" value="ECO:0007669"/>
    <property type="project" value="TreeGrafter"/>
</dbReference>
<dbReference type="GO" id="GO:0098542">
    <property type="term" value="P:defense response to other organism"/>
    <property type="evidence" value="ECO:0007669"/>
    <property type="project" value="InterPro"/>
</dbReference>
<accession>A0A8S2ADT3</accession>
<keyword evidence="2 5" id="KW-0812">Transmembrane</keyword>
<evidence type="ECO:0000256" key="2">
    <source>
        <dbReference type="ARBA" id="ARBA00022692"/>
    </source>
</evidence>
<evidence type="ECO:0000256" key="3">
    <source>
        <dbReference type="ARBA" id="ARBA00022989"/>
    </source>
</evidence>
<sequence length="366" mass="41350">MGFRSRSHSHLFLNEFETSAGRFNSLSRNHCDHPYASDVVDTLSEQFSSMSLLRRKPRPVPALPSSLQSSLRLNGVKDDQRLYRERLNLEPFYELHLSRIRKNESQQDRAKVLQRQEARLQKRGLVHRNGNVLKESVGTGVFHPLQRPTFKTFDSVKKHNNCGNHGGGGGGGTASRICGAIIGFIIIVLITIFLVWVILQPTKPRFILQDATVYAFNLSQPNLLTSNFQITIASRNRNSRIGIYYDRLHVYATYRNQQITLRTAIPPTYQGHKEDNVWSPFVYGNSVPIAPFNAVALGDEQNRGFVTLIIRADGRVRWKVGTLITGKYHLHVRCLAYINLADKAAGVHVGENAVKYMLVNKCSVNV</sequence>
<dbReference type="InterPro" id="IPR004864">
    <property type="entry name" value="LEA_2"/>
</dbReference>
<evidence type="ECO:0000256" key="4">
    <source>
        <dbReference type="ARBA" id="ARBA00023136"/>
    </source>
</evidence>
<dbReference type="Proteomes" id="UP000682877">
    <property type="component" value="Chromosome 4"/>
</dbReference>
<comment type="subcellular location">
    <subcellularLocation>
        <location evidence="1">Membrane</location>
        <topology evidence="1">Single-pass membrane protein</topology>
    </subcellularLocation>
</comment>
<keyword evidence="3 5" id="KW-1133">Transmembrane helix</keyword>
<dbReference type="PANTHER" id="PTHR31415">
    <property type="entry name" value="OS05G0367900 PROTEIN"/>
    <property type="match status" value="1"/>
</dbReference>
<evidence type="ECO:0000256" key="5">
    <source>
        <dbReference type="SAM" id="Phobius"/>
    </source>
</evidence>
<keyword evidence="8" id="KW-1185">Reference proteome</keyword>
<dbReference type="PANTHER" id="PTHR31415:SF74">
    <property type="entry name" value="LATE EMBRYOGENESIS ABUNDANT (LEA) HYDROXYPROLINE-RICH GLYCOPROTEIN FAMILY-RELATED"/>
    <property type="match status" value="1"/>
</dbReference>
<name>A0A8S2ADT3_ARAAE</name>
<gene>
    <name evidence="7" type="ORF">AARE701A_LOCUS10620</name>
</gene>
<organism evidence="7 8">
    <name type="scientific">Arabidopsis arenosa</name>
    <name type="common">Sand rock-cress</name>
    <name type="synonym">Cardaminopsis arenosa</name>
    <dbReference type="NCBI Taxonomy" id="38785"/>
    <lineage>
        <taxon>Eukaryota</taxon>
        <taxon>Viridiplantae</taxon>
        <taxon>Streptophyta</taxon>
        <taxon>Embryophyta</taxon>
        <taxon>Tracheophyta</taxon>
        <taxon>Spermatophyta</taxon>
        <taxon>Magnoliopsida</taxon>
        <taxon>eudicotyledons</taxon>
        <taxon>Gunneridae</taxon>
        <taxon>Pentapetalae</taxon>
        <taxon>rosids</taxon>
        <taxon>malvids</taxon>
        <taxon>Brassicales</taxon>
        <taxon>Brassicaceae</taxon>
        <taxon>Camelineae</taxon>
        <taxon>Arabidopsis</taxon>
    </lineage>
</organism>
<feature type="domain" description="Late embryogenesis abundant protein LEA-2 subgroup" evidence="6">
    <location>
        <begin position="231"/>
        <end position="334"/>
    </location>
</feature>
<dbReference type="EMBL" id="LR999454">
    <property type="protein sequence ID" value="CAE6031951.1"/>
    <property type="molecule type" value="Genomic_DNA"/>
</dbReference>
<evidence type="ECO:0000259" key="6">
    <source>
        <dbReference type="Pfam" id="PF03168"/>
    </source>
</evidence>
<dbReference type="AlphaFoldDB" id="A0A8S2ADT3"/>
<proteinExistence type="predicted"/>
<feature type="transmembrane region" description="Helical" evidence="5">
    <location>
        <begin position="177"/>
        <end position="199"/>
    </location>
</feature>
<evidence type="ECO:0000256" key="1">
    <source>
        <dbReference type="ARBA" id="ARBA00004167"/>
    </source>
</evidence>